<dbReference type="GO" id="GO:0048803">
    <property type="term" value="P:imaginal disc-derived male genitalia morphogenesis"/>
    <property type="evidence" value="ECO:0007669"/>
    <property type="project" value="UniProtKB-ARBA"/>
</dbReference>
<evidence type="ECO:0000256" key="4">
    <source>
        <dbReference type="ARBA" id="ARBA00022840"/>
    </source>
</evidence>
<keyword evidence="4" id="KW-0067">ATP-binding</keyword>
<dbReference type="PRINTS" id="PR00193">
    <property type="entry name" value="MYOSINHEAVY"/>
</dbReference>
<dbReference type="Proteomes" id="UP001233999">
    <property type="component" value="Unassembled WGS sequence"/>
</dbReference>
<dbReference type="GO" id="GO:0005546">
    <property type="term" value="F:phosphatidylinositol-4,5-bisphosphate binding"/>
    <property type="evidence" value="ECO:0007669"/>
    <property type="project" value="UniProtKB-ARBA"/>
</dbReference>
<reference evidence="12" key="2">
    <citation type="submission" date="2023-05" db="EMBL/GenBank/DDBJ databases">
        <authorList>
            <person name="Fouks B."/>
        </authorList>
    </citation>
    <scope>NUCLEOTIDE SEQUENCE</scope>
    <source>
        <strain evidence="12">Stay&amp;Tobe</strain>
        <tissue evidence="12">Testes</tissue>
    </source>
</reference>
<dbReference type="GO" id="GO:0005938">
    <property type="term" value="C:cell cortex"/>
    <property type="evidence" value="ECO:0007669"/>
    <property type="project" value="UniProtKB-ARBA"/>
</dbReference>
<dbReference type="GO" id="GO:0007015">
    <property type="term" value="P:actin filament organization"/>
    <property type="evidence" value="ECO:0007669"/>
    <property type="project" value="TreeGrafter"/>
</dbReference>
<dbReference type="PANTHER" id="PTHR13140:SF679">
    <property type="entry name" value="UNCONVENTIONAL MYOSIN IC"/>
    <property type="match status" value="1"/>
</dbReference>
<evidence type="ECO:0000313" key="13">
    <source>
        <dbReference type="Proteomes" id="UP001233999"/>
    </source>
</evidence>
<dbReference type="GO" id="GO:0030048">
    <property type="term" value="P:actin filament-based movement"/>
    <property type="evidence" value="ECO:0007669"/>
    <property type="project" value="TreeGrafter"/>
</dbReference>
<keyword evidence="5" id="KW-0446">Lipid-binding</keyword>
<comment type="subcellular location">
    <subcellularLocation>
        <location evidence="1">Cell membrane</location>
        <topology evidence="1">Peripheral membrane protein</topology>
        <orientation evidence="1">Cytoplasmic side</orientation>
    </subcellularLocation>
</comment>
<dbReference type="FunFam" id="1.20.58.530:FF:000004">
    <property type="entry name" value="Unconventional myosin ID"/>
    <property type="match status" value="1"/>
</dbReference>
<name>A0AAD7ZPC5_DIPPU</name>
<dbReference type="GO" id="GO:0006897">
    <property type="term" value="P:endocytosis"/>
    <property type="evidence" value="ECO:0007669"/>
    <property type="project" value="TreeGrafter"/>
</dbReference>
<evidence type="ECO:0000256" key="10">
    <source>
        <dbReference type="SAM" id="MobiDB-lite"/>
    </source>
</evidence>
<comment type="caution">
    <text evidence="9">Lacks conserved residue(s) required for the propagation of feature annotation.</text>
</comment>
<evidence type="ECO:0000313" key="12">
    <source>
        <dbReference type="EMBL" id="KAJ9584130.1"/>
    </source>
</evidence>
<dbReference type="InterPro" id="IPR001609">
    <property type="entry name" value="Myosin_head_motor_dom-like"/>
</dbReference>
<keyword evidence="7" id="KW-0505">Motor protein</keyword>
<feature type="region of interest" description="Disordered" evidence="10">
    <location>
        <begin position="537"/>
        <end position="556"/>
    </location>
</feature>
<dbReference type="Gene3D" id="1.20.120.720">
    <property type="entry name" value="Myosin VI head, motor domain, U50 subdomain"/>
    <property type="match status" value="1"/>
</dbReference>
<dbReference type="PROSITE" id="PS51456">
    <property type="entry name" value="MYOSIN_MOTOR"/>
    <property type="match status" value="1"/>
</dbReference>
<organism evidence="12 13">
    <name type="scientific">Diploptera punctata</name>
    <name type="common">Pacific beetle cockroach</name>
    <dbReference type="NCBI Taxonomy" id="6984"/>
    <lineage>
        <taxon>Eukaryota</taxon>
        <taxon>Metazoa</taxon>
        <taxon>Ecdysozoa</taxon>
        <taxon>Arthropoda</taxon>
        <taxon>Hexapoda</taxon>
        <taxon>Insecta</taxon>
        <taxon>Pterygota</taxon>
        <taxon>Neoptera</taxon>
        <taxon>Polyneoptera</taxon>
        <taxon>Dictyoptera</taxon>
        <taxon>Blattodea</taxon>
        <taxon>Blaberoidea</taxon>
        <taxon>Blaberidae</taxon>
        <taxon>Diplopterinae</taxon>
        <taxon>Diploptera</taxon>
    </lineage>
</organism>
<dbReference type="PANTHER" id="PTHR13140">
    <property type="entry name" value="MYOSIN"/>
    <property type="match status" value="1"/>
</dbReference>
<dbReference type="InterPro" id="IPR036961">
    <property type="entry name" value="Kinesin_motor_dom_sf"/>
</dbReference>
<evidence type="ECO:0000256" key="7">
    <source>
        <dbReference type="ARBA" id="ARBA00023175"/>
    </source>
</evidence>
<dbReference type="EMBL" id="JASPKZ010007464">
    <property type="protein sequence ID" value="KAJ9584130.1"/>
    <property type="molecule type" value="Genomic_DNA"/>
</dbReference>
<dbReference type="AlphaFoldDB" id="A0AAD7ZPC5"/>
<feature type="region of interest" description="Actin-binding" evidence="9">
    <location>
        <begin position="352"/>
        <end position="374"/>
    </location>
</feature>
<dbReference type="GO" id="GO:0005524">
    <property type="term" value="F:ATP binding"/>
    <property type="evidence" value="ECO:0007669"/>
    <property type="project" value="UniProtKB-KW"/>
</dbReference>
<proteinExistence type="inferred from homology"/>
<dbReference type="GO" id="GO:0016459">
    <property type="term" value="C:myosin complex"/>
    <property type="evidence" value="ECO:0007669"/>
    <property type="project" value="UniProtKB-KW"/>
</dbReference>
<keyword evidence="3" id="KW-0547">Nucleotide-binding</keyword>
<dbReference type="Gene3D" id="1.20.5.4820">
    <property type="match status" value="1"/>
</dbReference>
<evidence type="ECO:0000256" key="3">
    <source>
        <dbReference type="ARBA" id="ARBA00022741"/>
    </source>
</evidence>
<dbReference type="SMART" id="SM00242">
    <property type="entry name" value="MYSc"/>
    <property type="match status" value="1"/>
</dbReference>
<dbReference type="GO" id="GO:0000146">
    <property type="term" value="F:microfilament motor activity"/>
    <property type="evidence" value="ECO:0007669"/>
    <property type="project" value="TreeGrafter"/>
</dbReference>
<evidence type="ECO:0000256" key="5">
    <source>
        <dbReference type="ARBA" id="ARBA00023121"/>
    </source>
</evidence>
<evidence type="ECO:0000256" key="9">
    <source>
        <dbReference type="PROSITE-ProRule" id="PRU00782"/>
    </source>
</evidence>
<keyword evidence="13" id="KW-1185">Reference proteome</keyword>
<dbReference type="GO" id="GO:0007368">
    <property type="term" value="P:determination of left/right symmetry"/>
    <property type="evidence" value="ECO:0007669"/>
    <property type="project" value="UniProtKB-ARBA"/>
</dbReference>
<dbReference type="SUPFAM" id="SSF52540">
    <property type="entry name" value="P-loop containing nucleoside triphosphate hydrolases"/>
    <property type="match status" value="1"/>
</dbReference>
<evidence type="ECO:0000256" key="2">
    <source>
        <dbReference type="ARBA" id="ARBA00008314"/>
    </source>
</evidence>
<evidence type="ECO:0000256" key="6">
    <source>
        <dbReference type="ARBA" id="ARBA00023123"/>
    </source>
</evidence>
<dbReference type="GO" id="GO:0005886">
    <property type="term" value="C:plasma membrane"/>
    <property type="evidence" value="ECO:0007669"/>
    <property type="project" value="UniProtKB-SubCell"/>
</dbReference>
<evidence type="ECO:0000259" key="11">
    <source>
        <dbReference type="PROSITE" id="PS51456"/>
    </source>
</evidence>
<comment type="similarity">
    <text evidence="2 9">Belongs to the TRAFAC class myosin-kinesin ATPase superfamily. Myosin family.</text>
</comment>
<evidence type="ECO:0000256" key="1">
    <source>
        <dbReference type="ARBA" id="ARBA00004413"/>
    </source>
</evidence>
<gene>
    <name evidence="12" type="ORF">L9F63_021539</name>
</gene>
<reference evidence="12" key="1">
    <citation type="journal article" date="2023" name="IScience">
        <title>Live-bearing cockroach genome reveals convergent evolutionary mechanisms linked to viviparity in insects and beyond.</title>
        <authorList>
            <person name="Fouks B."/>
            <person name="Harrison M.C."/>
            <person name="Mikhailova A.A."/>
            <person name="Marchal E."/>
            <person name="English S."/>
            <person name="Carruthers M."/>
            <person name="Jennings E.C."/>
            <person name="Chiamaka E.L."/>
            <person name="Frigard R.A."/>
            <person name="Pippel M."/>
            <person name="Attardo G.M."/>
            <person name="Benoit J.B."/>
            <person name="Bornberg-Bauer E."/>
            <person name="Tobe S.S."/>
        </authorList>
    </citation>
    <scope>NUCLEOTIDE SEQUENCE</scope>
    <source>
        <strain evidence="12">Stay&amp;Tobe</strain>
    </source>
</reference>
<dbReference type="GO" id="GO:0005902">
    <property type="term" value="C:microvillus"/>
    <property type="evidence" value="ECO:0007669"/>
    <property type="project" value="TreeGrafter"/>
</dbReference>
<dbReference type="InterPro" id="IPR027417">
    <property type="entry name" value="P-loop_NTPase"/>
</dbReference>
<evidence type="ECO:0000256" key="8">
    <source>
        <dbReference type="ARBA" id="ARBA00023203"/>
    </source>
</evidence>
<keyword evidence="8 9" id="KW-0009">Actin-binding</keyword>
<accession>A0AAD7ZPC5</accession>
<comment type="caution">
    <text evidence="12">The sequence shown here is derived from an EMBL/GenBank/DDBJ whole genome shotgun (WGS) entry which is preliminary data.</text>
</comment>
<dbReference type="Gene3D" id="1.20.58.530">
    <property type="match status" value="1"/>
</dbReference>
<protein>
    <recommendedName>
        <fullName evidence="11">Myosin motor domain-containing protein</fullName>
    </recommendedName>
</protein>
<feature type="domain" description="Myosin motor" evidence="11">
    <location>
        <begin position="1"/>
        <end position="475"/>
    </location>
</feature>
<keyword evidence="6 9" id="KW-0518">Myosin</keyword>
<dbReference type="Gene3D" id="3.40.850.10">
    <property type="entry name" value="Kinesin motor domain"/>
    <property type="match status" value="1"/>
</dbReference>
<dbReference type="Pfam" id="PF00063">
    <property type="entry name" value="Myosin_head"/>
    <property type="match status" value="1"/>
</dbReference>
<dbReference type="GO" id="GO:0007498">
    <property type="term" value="P:mesoderm development"/>
    <property type="evidence" value="ECO:0007669"/>
    <property type="project" value="UniProtKB-ARBA"/>
</dbReference>
<sequence>MLTNLQLKRNLDTYFYFTHGVKGRVNTIDDAHQFQVVQKAMSVIELTQKEQDDIFAIVASVLHMGNVGFTEQEGKAQVLKPECVEAISKLLGCKASKLNKAFTHRTIDARGDVVTSPLTREMAIYARDALAKAVYDRLFTWLVVRLNTSLQPKQGRKKEVMGILDIYGFEIFDRNSFEQFCINFCNEKLQQLFIELTLKSEQEEYRREGIEWEHIDYFNNKVICDLIEEKHKGIISLMDEECLRPGEPTDKSFLAKMNENLSNHKHYISHRKAGKDLQKTMTREEFCLKHYAGDVIYNVEGFLDKNNDLLFRDLREIMSETTNSITKEVFPASDVTTKKRPETAATQFKNSLNQLMEILMNKEPSYIRCIKPNDEQRSGIFDDKVVIHQVKYLGLMENLRVRRAGFAYRRPYEMFLQRYKCLSPKTWPNYPGSAKQGVQEIVNHLNYDKDEYRMGNTKLFIRSPRTLFATRRCIPSKEAFHCNNHTEDLERKSTKNEVPEDEGRCYCHGEMGAKILGKEGSGEEAESRVNYQKLHKGIHNKEWKSDRNQQGLPGAG</sequence>
<dbReference type="Gene3D" id="1.10.10.820">
    <property type="match status" value="1"/>
</dbReference>
<dbReference type="GO" id="GO:0051015">
    <property type="term" value="F:actin filament binding"/>
    <property type="evidence" value="ECO:0007669"/>
    <property type="project" value="TreeGrafter"/>
</dbReference>